<evidence type="ECO:0000256" key="3">
    <source>
        <dbReference type="ARBA" id="ARBA00007188"/>
    </source>
</evidence>
<protein>
    <recommendedName>
        <fullName evidence="4">Midasin</fullName>
    </recommendedName>
</protein>
<evidence type="ECO:0000256" key="5">
    <source>
        <dbReference type="ARBA" id="ARBA00022741"/>
    </source>
</evidence>
<feature type="domain" description="AAA+ ATPase" evidence="10">
    <location>
        <begin position="376"/>
        <end position="596"/>
    </location>
</feature>
<sequence>MVSKNKQKQKARKRQRSETKTTDDLEVIEVTKQRKVAQDVKVIEVAPKKEEFVVSDESTSILPTREVLVAQLVAALNNKNFAIVEGPLGSGKTFLVSHASKSLSLPMNVMQMGDQIDSKTLFGCYHCTEVAGQFVWKPSKFAEWLKIPCVILLEDVDTANADVISQIVGISASRNFWKFPGIFFHKDVRIVATISGKREEKNVVLDGVPVKIRLGALTDEELKRLASKAFPRISHLSKSLISIFRSVETAPGTSNSRHLTSTDFLRGCARLEKLQDISSNLKIFAELVDVWCLADPKDRSQELCKKVANALSMTEDQVNFHLSVRQPDISHDDRSVAIGRGNLTKKISFSRGSRHRLGHTRDVVQLMERIAVSVQARESVLLVGETGVGKTSVVQAVADLIGATLSVVNLSPTSDSDELIQGYKPTTIGQILEPFTKFYLEVFGSHFDLKKNSKFIENIEKCLSSGRFRDYLSVVETTANKALNNKSSKKDERWAELLVRARRIRDGLDKGASPFALQKGAVLEAAQKGHWLLVDEINLAPPECLDAIVHAISAPDTHSDFRLFACMNPATDAGKRRLPAGVRTRFSEIFVSETSDPHQLALIVSAYLPSMRSSAVENLVNFYLAAKQQYPASYSLRTLCRALLFTADNLFGSEDRSLYEAVNMAFLTNLDIDEKTTMSAKIAAKFRVATNIPLPTPTNSEDFVKVGGYWIEKGEETPREDVKYVVTKTVNQNLGEIARIVCSGRFPILLEGETSAGKTSIVCHLAKITGHKIVRINNHEHTDVQEYMGSYVADSGGRLVFREGALVRAVREGAWVILDELNLAPTDVIEALNRLLDDNRELFVPEINETIKAHRKFRLFATQNPAGTYSGRKKLSRALLSRFIVLRFHHLPMDELSEMVCTRCDVPPSAAKKMIDVLSELRIKRSLSGLFSARDGLMTLRDVFRWAKRLATDETCDDWLQVLVNHGYFLLAGRCRNAKDEQTVVETLQKIIRRDIDKEKLFAMNSLYMPKDIDTKNIVLTTGMRRMLVFTEQAWLRNEAVLLVGETGGGKTSLAEVVGRGKLRSINCHERTETADLLGRLRPKQDGG</sequence>
<dbReference type="GO" id="GO:0005524">
    <property type="term" value="F:ATP binding"/>
    <property type="evidence" value="ECO:0007669"/>
    <property type="project" value="UniProtKB-KW"/>
</dbReference>
<dbReference type="EMBL" id="CAJGYM010000052">
    <property type="protein sequence ID" value="CAD6195224.1"/>
    <property type="molecule type" value="Genomic_DNA"/>
</dbReference>
<comment type="similarity">
    <text evidence="3">Belongs to the midasin family.</text>
</comment>
<evidence type="ECO:0000256" key="2">
    <source>
        <dbReference type="ARBA" id="ARBA00004642"/>
    </source>
</evidence>
<keyword evidence="8" id="KW-0539">Nucleus</keyword>
<feature type="region of interest" description="Disordered" evidence="9">
    <location>
        <begin position="1"/>
        <end position="24"/>
    </location>
</feature>
<name>A0A8S1HHJ4_9PELO</name>
<evidence type="ECO:0000256" key="7">
    <source>
        <dbReference type="ARBA" id="ARBA00023186"/>
    </source>
</evidence>
<dbReference type="GO" id="GO:0005730">
    <property type="term" value="C:nucleolus"/>
    <property type="evidence" value="ECO:0007669"/>
    <property type="project" value="UniProtKB-SubCell"/>
</dbReference>
<keyword evidence="6" id="KW-0067">ATP-binding</keyword>
<dbReference type="OrthoDB" id="422220at2759"/>
<comment type="caution">
    <text evidence="11">The sequence shown here is derived from an EMBL/GenBank/DDBJ whole genome shotgun (WGS) entry which is preliminary data.</text>
</comment>
<feature type="domain" description="AAA+ ATPase" evidence="10">
    <location>
        <begin position="744"/>
        <end position="894"/>
    </location>
</feature>
<dbReference type="GO" id="GO:0005654">
    <property type="term" value="C:nucleoplasm"/>
    <property type="evidence" value="ECO:0007669"/>
    <property type="project" value="UniProtKB-SubCell"/>
</dbReference>
<dbReference type="PANTHER" id="PTHR48103:SF2">
    <property type="entry name" value="MIDASIN"/>
    <property type="match status" value="1"/>
</dbReference>
<dbReference type="GO" id="GO:0000055">
    <property type="term" value="P:ribosomal large subunit export from nucleus"/>
    <property type="evidence" value="ECO:0007669"/>
    <property type="project" value="TreeGrafter"/>
</dbReference>
<organism evidence="11 12">
    <name type="scientific">Caenorhabditis auriculariae</name>
    <dbReference type="NCBI Taxonomy" id="2777116"/>
    <lineage>
        <taxon>Eukaryota</taxon>
        <taxon>Metazoa</taxon>
        <taxon>Ecdysozoa</taxon>
        <taxon>Nematoda</taxon>
        <taxon>Chromadorea</taxon>
        <taxon>Rhabditida</taxon>
        <taxon>Rhabditina</taxon>
        <taxon>Rhabditomorpha</taxon>
        <taxon>Rhabditoidea</taxon>
        <taxon>Rhabditidae</taxon>
        <taxon>Peloderinae</taxon>
        <taxon>Caenorhabditis</taxon>
    </lineage>
</organism>
<dbReference type="GO" id="GO:0030687">
    <property type="term" value="C:preribosome, large subunit precursor"/>
    <property type="evidence" value="ECO:0007669"/>
    <property type="project" value="TreeGrafter"/>
</dbReference>
<dbReference type="InterPro" id="IPR040848">
    <property type="entry name" value="AAA_lid_7"/>
</dbReference>
<gene>
    <name evidence="11" type="ORF">CAUJ_LOCUS11143</name>
</gene>
<comment type="subcellular location">
    <subcellularLocation>
        <location evidence="1">Nucleus</location>
        <location evidence="1">Nucleolus</location>
    </subcellularLocation>
    <subcellularLocation>
        <location evidence="2">Nucleus</location>
        <location evidence="2">Nucleoplasm</location>
    </subcellularLocation>
</comment>
<dbReference type="Pfam" id="PF17867">
    <property type="entry name" value="AAA_lid_7"/>
    <property type="match status" value="1"/>
</dbReference>
<dbReference type="InterPro" id="IPR041190">
    <property type="entry name" value="Midasin_AAA_lid_5"/>
</dbReference>
<evidence type="ECO:0000256" key="8">
    <source>
        <dbReference type="ARBA" id="ARBA00023242"/>
    </source>
</evidence>
<keyword evidence="5" id="KW-0547">Nucleotide-binding</keyword>
<dbReference type="SUPFAM" id="SSF52540">
    <property type="entry name" value="P-loop containing nucleoside triphosphate hydrolases"/>
    <property type="match status" value="4"/>
</dbReference>
<dbReference type="PANTHER" id="PTHR48103">
    <property type="entry name" value="MIDASIN-RELATED"/>
    <property type="match status" value="1"/>
</dbReference>
<dbReference type="GO" id="GO:0016887">
    <property type="term" value="F:ATP hydrolysis activity"/>
    <property type="evidence" value="ECO:0007669"/>
    <property type="project" value="InterPro"/>
</dbReference>
<dbReference type="PROSITE" id="PS00675">
    <property type="entry name" value="SIGMA54_INTERACT_1"/>
    <property type="match status" value="1"/>
</dbReference>
<dbReference type="InterPro" id="IPR003593">
    <property type="entry name" value="AAA+_ATPase"/>
</dbReference>
<dbReference type="InterPro" id="IPR011704">
    <property type="entry name" value="ATPase_dyneun-rel_AAA"/>
</dbReference>
<evidence type="ECO:0000313" key="12">
    <source>
        <dbReference type="Proteomes" id="UP000835052"/>
    </source>
</evidence>
<dbReference type="AlphaFoldDB" id="A0A8S1HHJ4"/>
<evidence type="ECO:0000256" key="1">
    <source>
        <dbReference type="ARBA" id="ARBA00004604"/>
    </source>
</evidence>
<reference evidence="11" key="1">
    <citation type="submission" date="2020-10" db="EMBL/GenBank/DDBJ databases">
        <authorList>
            <person name="Kikuchi T."/>
        </authorList>
    </citation>
    <scope>NUCLEOTIDE SEQUENCE</scope>
    <source>
        <strain evidence="11">NKZ352</strain>
    </source>
</reference>
<dbReference type="Gene3D" id="3.40.50.300">
    <property type="entry name" value="P-loop containing nucleotide triphosphate hydrolases"/>
    <property type="match status" value="4"/>
</dbReference>
<evidence type="ECO:0000256" key="9">
    <source>
        <dbReference type="SAM" id="MobiDB-lite"/>
    </source>
</evidence>
<proteinExistence type="inferred from homology"/>
<evidence type="ECO:0000259" key="10">
    <source>
        <dbReference type="SMART" id="SM00382"/>
    </source>
</evidence>
<dbReference type="GO" id="GO:0000027">
    <property type="term" value="P:ribosomal large subunit assembly"/>
    <property type="evidence" value="ECO:0007669"/>
    <property type="project" value="TreeGrafter"/>
</dbReference>
<dbReference type="SMART" id="SM00382">
    <property type="entry name" value="AAA"/>
    <property type="match status" value="2"/>
</dbReference>
<evidence type="ECO:0000313" key="11">
    <source>
        <dbReference type="EMBL" id="CAD6195224.1"/>
    </source>
</evidence>
<dbReference type="FunFam" id="3.40.50.300:FF:000142">
    <property type="entry name" value="Midasin"/>
    <property type="match status" value="1"/>
</dbReference>
<evidence type="ECO:0000256" key="4">
    <source>
        <dbReference type="ARBA" id="ARBA00017143"/>
    </source>
</evidence>
<dbReference type="CDD" id="cd00009">
    <property type="entry name" value="AAA"/>
    <property type="match status" value="1"/>
</dbReference>
<feature type="compositionally biased region" description="Basic residues" evidence="9">
    <location>
        <begin position="1"/>
        <end position="15"/>
    </location>
</feature>
<keyword evidence="12" id="KW-1185">Reference proteome</keyword>
<evidence type="ECO:0000256" key="6">
    <source>
        <dbReference type="ARBA" id="ARBA00022840"/>
    </source>
</evidence>
<dbReference type="InterPro" id="IPR027417">
    <property type="entry name" value="P-loop_NTPase"/>
</dbReference>
<dbReference type="Pfam" id="PF17865">
    <property type="entry name" value="AAA_lid_5"/>
    <property type="match status" value="1"/>
</dbReference>
<accession>A0A8S1HHJ4</accession>
<dbReference type="Proteomes" id="UP000835052">
    <property type="component" value="Unassembled WGS sequence"/>
</dbReference>
<dbReference type="Pfam" id="PF07728">
    <property type="entry name" value="AAA_5"/>
    <property type="match status" value="3"/>
</dbReference>
<dbReference type="InterPro" id="IPR025662">
    <property type="entry name" value="Sigma_54_int_dom_ATP-bd_1"/>
</dbReference>
<keyword evidence="7" id="KW-0143">Chaperone</keyword>